<reference evidence="6" key="2">
    <citation type="submission" date="2024-04" db="EMBL/GenBank/DDBJ databases">
        <authorList>
            <person name="Chen Y."/>
            <person name="Shah S."/>
            <person name="Dougan E. K."/>
            <person name="Thang M."/>
            <person name="Chan C."/>
        </authorList>
    </citation>
    <scope>NUCLEOTIDE SEQUENCE [LARGE SCALE GENOMIC DNA]</scope>
</reference>
<proteinExistence type="predicted"/>
<keyword evidence="2" id="KW-0812">Transmembrane</keyword>
<name>A0A9P1CXP4_9DINO</name>
<keyword evidence="8" id="KW-1185">Reference proteome</keyword>
<dbReference type="InterPro" id="IPR012340">
    <property type="entry name" value="NA-bd_OB-fold"/>
</dbReference>
<dbReference type="SMART" id="SM00316">
    <property type="entry name" value="S1"/>
    <property type="match status" value="7"/>
</dbReference>
<gene>
    <name evidence="5" type="ORF">C1SCF055_LOCUS25070</name>
</gene>
<evidence type="ECO:0000313" key="7">
    <source>
        <dbReference type="EMBL" id="CAL4786110.1"/>
    </source>
</evidence>
<evidence type="ECO:0000313" key="8">
    <source>
        <dbReference type="Proteomes" id="UP001152797"/>
    </source>
</evidence>
<feature type="domain" description="S1 motif" evidence="3">
    <location>
        <begin position="390"/>
        <end position="459"/>
    </location>
</feature>
<dbReference type="EMBL" id="CAMXCT010002546">
    <property type="protein sequence ID" value="CAI3998798.1"/>
    <property type="molecule type" value="Genomic_DNA"/>
</dbReference>
<dbReference type="InterPro" id="IPR008395">
    <property type="entry name" value="Agenet-like_dom"/>
</dbReference>
<dbReference type="InterPro" id="IPR003029">
    <property type="entry name" value="S1_domain"/>
</dbReference>
<accession>A0A9P1CXP4</accession>
<dbReference type="InterPro" id="IPR050437">
    <property type="entry name" value="Ribos_protein_bS1-like"/>
</dbReference>
<dbReference type="CDD" id="cd04508">
    <property type="entry name" value="Tudor_SF"/>
    <property type="match status" value="4"/>
</dbReference>
<dbReference type="InterPro" id="IPR014002">
    <property type="entry name" value="Agenet_dom_plant"/>
</dbReference>
<dbReference type="GO" id="GO:0003729">
    <property type="term" value="F:mRNA binding"/>
    <property type="evidence" value="ECO:0007669"/>
    <property type="project" value="TreeGrafter"/>
</dbReference>
<dbReference type="InterPro" id="IPR002999">
    <property type="entry name" value="Tudor"/>
</dbReference>
<dbReference type="Gene3D" id="1.25.10.10">
    <property type="entry name" value="Leucine-rich Repeat Variant"/>
    <property type="match status" value="1"/>
</dbReference>
<dbReference type="PROSITE" id="PS50126">
    <property type="entry name" value="S1"/>
    <property type="match status" value="6"/>
</dbReference>
<keyword evidence="7" id="KW-0687">Ribonucleoprotein</keyword>
<feature type="transmembrane region" description="Helical" evidence="2">
    <location>
        <begin position="209"/>
        <end position="232"/>
    </location>
</feature>
<keyword evidence="2" id="KW-0472">Membrane</keyword>
<dbReference type="InterPro" id="IPR043519">
    <property type="entry name" value="NT_sf"/>
</dbReference>
<dbReference type="Pfam" id="PF00575">
    <property type="entry name" value="S1"/>
    <property type="match status" value="6"/>
</dbReference>
<dbReference type="GO" id="GO:0003735">
    <property type="term" value="F:structural constituent of ribosome"/>
    <property type="evidence" value="ECO:0007669"/>
    <property type="project" value="TreeGrafter"/>
</dbReference>
<dbReference type="SUPFAM" id="SSF81301">
    <property type="entry name" value="Nucleotidyltransferase"/>
    <property type="match status" value="1"/>
</dbReference>
<dbReference type="GO" id="GO:0015969">
    <property type="term" value="P:guanosine tetraphosphate metabolic process"/>
    <property type="evidence" value="ECO:0007669"/>
    <property type="project" value="InterPro"/>
</dbReference>
<feature type="domain" description="SGF29 C-terminal" evidence="4">
    <location>
        <begin position="692"/>
        <end position="815"/>
    </location>
</feature>
<dbReference type="SUPFAM" id="SSF50249">
    <property type="entry name" value="Nucleic acid-binding proteins"/>
    <property type="match status" value="6"/>
</dbReference>
<comment type="function">
    <text evidence="1">Associates with the EF-Tu.GDP complex and induces the exchange of GDP to GTP. It remains bound to the aminoacyl-tRNA.EF-Tu.GTP complex up to the GTP hydrolysis stage on the ribosome.</text>
</comment>
<dbReference type="GO" id="GO:0006412">
    <property type="term" value="P:translation"/>
    <property type="evidence" value="ECO:0007669"/>
    <property type="project" value="TreeGrafter"/>
</dbReference>
<dbReference type="SMART" id="SM00333">
    <property type="entry name" value="TUDOR"/>
    <property type="match status" value="4"/>
</dbReference>
<dbReference type="SUPFAM" id="SSF48371">
    <property type="entry name" value="ARM repeat"/>
    <property type="match status" value="1"/>
</dbReference>
<reference evidence="5" key="1">
    <citation type="submission" date="2022-10" db="EMBL/GenBank/DDBJ databases">
        <authorList>
            <person name="Chen Y."/>
            <person name="Dougan E. K."/>
            <person name="Chan C."/>
            <person name="Rhodes N."/>
            <person name="Thang M."/>
        </authorList>
    </citation>
    <scope>NUCLEOTIDE SEQUENCE</scope>
</reference>
<dbReference type="SMART" id="SM00743">
    <property type="entry name" value="Agenet"/>
    <property type="match status" value="4"/>
</dbReference>
<dbReference type="Proteomes" id="UP001152797">
    <property type="component" value="Unassembled WGS sequence"/>
</dbReference>
<dbReference type="Pfam" id="PF05641">
    <property type="entry name" value="Agenet"/>
    <property type="match status" value="2"/>
</dbReference>
<dbReference type="PROSITE" id="PS51518">
    <property type="entry name" value="SGF29_C"/>
    <property type="match status" value="2"/>
</dbReference>
<protein>
    <submittedName>
        <fullName evidence="7">Small ribosomal subunit protein bS1 (30S ribosomal protein S1)</fullName>
    </submittedName>
</protein>
<organism evidence="5">
    <name type="scientific">Cladocopium goreaui</name>
    <dbReference type="NCBI Taxonomy" id="2562237"/>
    <lineage>
        <taxon>Eukaryota</taxon>
        <taxon>Sar</taxon>
        <taxon>Alveolata</taxon>
        <taxon>Dinophyceae</taxon>
        <taxon>Suessiales</taxon>
        <taxon>Symbiodiniaceae</taxon>
        <taxon>Cladocopium</taxon>
    </lineage>
</organism>
<dbReference type="GO" id="GO:0005840">
    <property type="term" value="C:ribosome"/>
    <property type="evidence" value="ECO:0007669"/>
    <property type="project" value="UniProtKB-KW"/>
</dbReference>
<dbReference type="Gene3D" id="2.30.30.140">
    <property type="match status" value="4"/>
</dbReference>
<dbReference type="Pfam" id="PF04607">
    <property type="entry name" value="RelA_SpoT"/>
    <property type="match status" value="1"/>
</dbReference>
<sequence length="1602" mass="174240">MISGKGELSAYAAAAGILRYVSSVENGWRVAPKSFKDYVSQPKKSGYQAIHLTLVTDFQALALTSSSPSSPSSPSAETKRAPCQLELHIFTDEMKSQERRGPASHASYKAFPLRPETILEKLGGETGVVSITEVAHHDFVPGPVDATQKLEELAQRAGFEDMDLEALRISRSHVDEVVSAFQELMASSLTALPASASDKMALRASKRSAGLLPLLLLVALSYAFSTLTFVSLSTAPRRPATSRVAQGRERSRVALAARGGEENGEKLAVGDVVSALCPDDDQWYPGTIEKINDDSTFCVKWDDPEGGPETHDVPLDGIRKIVIFKDYKVGEKVEAVFPDDGYWYPGEVTKIGDGKFTVKWEDPDGGPEESEVDPKEMKYPPIPYDQLAVGQKYQGTVKSVLDFGAFVDIGAESDGLLHISRISQERIENIYDVLSEGQQVDVWIAGKREDEGKYGLTMVEGLTDGPARRAPADLTPFADLPSDEWFTGVVARTAPFGAFVTVTLEDGATADGLVHVSKIKDGFVDNVDDELSAGQEVKVRIESVDLDSNRMSLSMREGFGGGGGFREPVDLTPFESISSDTWVNGKVARLAPFGAFVTVTAEGKSADGLVHITQIRDGFVESVEDELSVGQEVEVRIESVDVDSGKMSLSMKQFSHQRKRHFYGDVYQLMPSEPTPLGFRSRVITRARGGEESEKLAVGDIVSALCPDDSQWYPGTIEKINDDSTYCVKWDDPEGGPETHDVTGPGIRKIVIFKDYKVGEQVEAVFPDDGYWYPAEVTKVADGTFTVKWEDPDGGPEESEVDPKDMKYPPIPFDKLEVGQKYQGTVKSVLDFGAFVDIGAESDGLLHISRISQERIDNIYDVLSEGQQVDVWISGKREDEGKYGVTMVEGLREGGRRPAADLTPFADLPSDEWFSGVVARTAPFGAFVTVTLEDGATADGLVHVSKIKDGFVDNVDDEVSVGQDAWHPNVEDVKVRIESVDLDSNRMSLSMREGFGGGGFREPVDLTPFESVSPDTWVNGKVARLAPFGAFVTVTAEGKSADGLVHITQIRDGFVESVEDELSVGQEVEVRIESVDVDSGKMSLSMKQPVSCDESDTARVDTTLAHCFRNRKEGHRPDYDARAKKYLAAKGHRPDDDTRTEKYLAAKGNDPALGATADAFDMGEVETRETRETRVVEGRVLRVGEDHVLIQLTSTDTAGVPARLPLDEDLELRPGDELVDLVVAQRTSQGEIILRLQDNESDSDGENLDIPTVDVRGKGKGRGGYGSLEGAMGPSYSKQQLLSFRGAVGAVRADPSTAGLPKLQPVPDEELESLLHRSILSSELPLPWWTKTSAALKRSSLQLALRTVNMQAVYAMQPESSQFREALGALDPDSAFLHETLTLLWADVWSTFDETATPKAAEAVEWLLLRGAPANILLPEDPDSLKMRMKGLRLLGHLGPRVAAASASAVAGCLRDPDVKGRRAAAAALAKLGQGVSGHAPRAIPRLLRLLNDPDPLCGADAAMALGCLGPEALKAAAELLEESMEASLFSAAGEFGRGCNHFLGWLVVWSMAAMAFIFHFIYIYMGKSFLLTNSYFSRWLLHHQPVGDSTMELKGNEPYCT</sequence>
<dbReference type="GO" id="GO:0005737">
    <property type="term" value="C:cytoplasm"/>
    <property type="evidence" value="ECO:0007669"/>
    <property type="project" value="UniProtKB-ARBA"/>
</dbReference>
<dbReference type="InterPro" id="IPR007685">
    <property type="entry name" value="RelA_SpoT"/>
</dbReference>
<feature type="domain" description="S1 motif" evidence="3">
    <location>
        <begin position="819"/>
        <end position="888"/>
    </location>
</feature>
<dbReference type="EMBL" id="CAMXCT020002546">
    <property type="protein sequence ID" value="CAL1152173.1"/>
    <property type="molecule type" value="Genomic_DNA"/>
</dbReference>
<keyword evidence="2" id="KW-1133">Transmembrane helix</keyword>
<evidence type="ECO:0000256" key="2">
    <source>
        <dbReference type="SAM" id="Phobius"/>
    </source>
</evidence>
<dbReference type="InterPro" id="IPR011989">
    <property type="entry name" value="ARM-like"/>
</dbReference>
<dbReference type="Gene3D" id="3.30.460.10">
    <property type="entry name" value="Beta Polymerase, domain 2"/>
    <property type="match status" value="1"/>
</dbReference>
<dbReference type="EMBL" id="CAMXCT030002546">
    <property type="protein sequence ID" value="CAL4786110.1"/>
    <property type="molecule type" value="Genomic_DNA"/>
</dbReference>
<dbReference type="SUPFAM" id="SSF63748">
    <property type="entry name" value="Tudor/PWWP/MBT"/>
    <property type="match status" value="1"/>
</dbReference>
<evidence type="ECO:0000313" key="6">
    <source>
        <dbReference type="EMBL" id="CAL1152173.1"/>
    </source>
</evidence>
<evidence type="ECO:0000256" key="1">
    <source>
        <dbReference type="ARBA" id="ARBA00025453"/>
    </source>
</evidence>
<evidence type="ECO:0000313" key="5">
    <source>
        <dbReference type="EMBL" id="CAI3998798.1"/>
    </source>
</evidence>
<feature type="domain" description="S1 motif" evidence="3">
    <location>
        <begin position="911"/>
        <end position="992"/>
    </location>
</feature>
<dbReference type="Pfam" id="PF13646">
    <property type="entry name" value="HEAT_2"/>
    <property type="match status" value="1"/>
</dbReference>
<keyword evidence="7" id="KW-0689">Ribosomal protein</keyword>
<feature type="domain" description="S1 motif" evidence="3">
    <location>
        <begin position="483"/>
        <end position="556"/>
    </location>
</feature>
<comment type="caution">
    <text evidence="5">The sequence shown here is derived from an EMBL/GenBank/DDBJ whole genome shotgun (WGS) entry which is preliminary data.</text>
</comment>
<dbReference type="InterPro" id="IPR010750">
    <property type="entry name" value="SGF29_tudor-like_dom"/>
</dbReference>
<dbReference type="Gene3D" id="2.40.50.140">
    <property type="entry name" value="Nucleic acid-binding proteins"/>
    <property type="match status" value="6"/>
</dbReference>
<dbReference type="OrthoDB" id="412781at2759"/>
<feature type="domain" description="SGF29 C-terminal" evidence="4">
    <location>
        <begin position="263"/>
        <end position="386"/>
    </location>
</feature>
<evidence type="ECO:0000259" key="4">
    <source>
        <dbReference type="PROSITE" id="PS51518"/>
    </source>
</evidence>
<dbReference type="FunFam" id="2.40.50.140:FF:000051">
    <property type="entry name" value="RNA-binding transcriptional accessory protein"/>
    <property type="match status" value="2"/>
</dbReference>
<feature type="domain" description="S1 motif" evidence="3">
    <location>
        <begin position="1015"/>
        <end position="1087"/>
    </location>
</feature>
<dbReference type="InterPro" id="IPR016024">
    <property type="entry name" value="ARM-type_fold"/>
</dbReference>
<feature type="transmembrane region" description="Helical" evidence="2">
    <location>
        <begin position="1543"/>
        <end position="1566"/>
    </location>
</feature>
<dbReference type="PANTHER" id="PTHR10724">
    <property type="entry name" value="30S RIBOSOMAL PROTEIN S1"/>
    <property type="match status" value="1"/>
</dbReference>
<evidence type="ECO:0000259" key="3">
    <source>
        <dbReference type="PROSITE" id="PS50126"/>
    </source>
</evidence>
<feature type="domain" description="S1 motif" evidence="3">
    <location>
        <begin position="580"/>
        <end position="652"/>
    </location>
</feature>